<evidence type="ECO:0000313" key="1">
    <source>
        <dbReference type="EMBL" id="VDM47968.1"/>
    </source>
</evidence>
<dbReference type="EMBL" id="UYWY01023773">
    <property type="protein sequence ID" value="VDM47968.1"/>
    <property type="molecule type" value="Genomic_DNA"/>
</dbReference>
<proteinExistence type="predicted"/>
<gene>
    <name evidence="1" type="ORF">TCNE_LOCUS16647</name>
</gene>
<name>A0A3P7IK42_TOXCA</name>
<sequence>MSRRSQLRCILVCVANGSRVSASQILTAQQIDKHSRCLDGITCNTGLQIFFFSVQSSFGADSLEHLLLQRYLTIECQRERMTVQLDFNRKRHTEMTETLSDMIWRGRICIGEEKSGECCSQMIRKQGDQRHVISVGYSKCGIEKTFFETGFDFVVNIHFRDSSNRHEEFQAKCAIPFMESHVKAKMIASKQQLKLSALNFVNFNDKSTDVLPVRLGSNLHIAIEPTVEGMQERLHTYPLQCWASSTSLESHANNEFNRRFFIKDGCPVAKDNQELAIIEQNTGFGHFAEWTKVTLPISEHLFSSFTLNGFVSFVSMHSTVNLIQFIRRKKIFPMIGFRL</sequence>
<protein>
    <submittedName>
        <fullName evidence="1">Uncharacterized protein</fullName>
    </submittedName>
</protein>
<accession>A0A3P7IK42</accession>
<reference evidence="1" key="1">
    <citation type="submission" date="2018-11" db="EMBL/GenBank/DDBJ databases">
        <authorList>
            <consortium name="Pathogen Informatics"/>
        </authorList>
    </citation>
    <scope>NUCLEOTIDE SEQUENCE [LARGE SCALE GENOMIC DNA]</scope>
</reference>
<dbReference type="AlphaFoldDB" id="A0A3P7IK42"/>
<organism evidence="1">
    <name type="scientific">Toxocara canis</name>
    <name type="common">Canine roundworm</name>
    <dbReference type="NCBI Taxonomy" id="6265"/>
    <lineage>
        <taxon>Eukaryota</taxon>
        <taxon>Metazoa</taxon>
        <taxon>Ecdysozoa</taxon>
        <taxon>Nematoda</taxon>
        <taxon>Chromadorea</taxon>
        <taxon>Rhabditida</taxon>
        <taxon>Spirurina</taxon>
        <taxon>Ascaridomorpha</taxon>
        <taxon>Ascaridoidea</taxon>
        <taxon>Toxocaridae</taxon>
        <taxon>Toxocara</taxon>
    </lineage>
</organism>